<dbReference type="EMBL" id="CP043930">
    <property type="protein sequence ID" value="QGQ22047.1"/>
    <property type="molecule type" value="Genomic_DNA"/>
</dbReference>
<name>A0A6I6A6R2_9PLAN</name>
<dbReference type="AlphaFoldDB" id="A0A6I6A6R2"/>
<organism evidence="1 2">
    <name type="scientific">Gimesia benthica</name>
    <dbReference type="NCBI Taxonomy" id="2608982"/>
    <lineage>
        <taxon>Bacteria</taxon>
        <taxon>Pseudomonadati</taxon>
        <taxon>Planctomycetota</taxon>
        <taxon>Planctomycetia</taxon>
        <taxon>Planctomycetales</taxon>
        <taxon>Planctomycetaceae</taxon>
        <taxon>Gimesia</taxon>
    </lineage>
</organism>
<gene>
    <name evidence="1" type="ORF">F1728_04775</name>
</gene>
<keyword evidence="2" id="KW-1185">Reference proteome</keyword>
<dbReference type="RefSeq" id="WP_155363138.1">
    <property type="nucleotide sequence ID" value="NZ_CP043930.1"/>
</dbReference>
<evidence type="ECO:0000313" key="1">
    <source>
        <dbReference type="EMBL" id="QGQ22047.1"/>
    </source>
</evidence>
<proteinExistence type="predicted"/>
<dbReference type="Proteomes" id="UP000427281">
    <property type="component" value="Chromosome"/>
</dbReference>
<evidence type="ECO:0000313" key="2">
    <source>
        <dbReference type="Proteomes" id="UP000427281"/>
    </source>
</evidence>
<reference evidence="1 2" key="1">
    <citation type="submission" date="2019-09" db="EMBL/GenBank/DDBJ databases">
        <title>Gimesia benthica sp. nov., a novel bacterium isolated from deep-sea water of the Northwest Indian Ocean.</title>
        <authorList>
            <person name="Dai X."/>
        </authorList>
    </citation>
    <scope>NUCLEOTIDE SEQUENCE [LARGE SCALE GENOMIC DNA]</scope>
    <source>
        <strain evidence="1 2">E7</strain>
    </source>
</reference>
<dbReference type="KEGG" id="gim:F1728_04775"/>
<sequence length="129" mass="15068">MSDVFTIDVLDMSLAELQCEVISLHSRNVRLIALLRLIITVMKVIHFTLSQIRHPQAAQKLRVLQAIEYSRKYFPLKTVLRVIGLSHGRYREWKLVWMTCHRALDRLRISSLSHTHCRINENDLGNGHI</sequence>
<protein>
    <submittedName>
        <fullName evidence="1">Uncharacterized protein</fullName>
    </submittedName>
</protein>
<accession>A0A6I6A6R2</accession>